<dbReference type="Proteomes" id="UP000009159">
    <property type="component" value="Chromosome"/>
</dbReference>
<dbReference type="KEGG" id="mva:Mvan_3207"/>
<evidence type="ECO:0000256" key="1">
    <source>
        <dbReference type="SAM" id="MobiDB-lite"/>
    </source>
</evidence>
<sequence>MRRWPPKPRKHSPCCGSGSPSPSPRRARPTMVDRTHVHVSASRSLDGCAMLVLSGTLDSWTYREVRNSVIKAALDEPKAVVVDVSDLHVPASSAWTAFTSARWHVSTWPDVPIVLVCAQEERRAAIQRSGASRWVPVHPDEASAAASIGEPHRLRRRARDELAADRSSLTRARGLVARWLTEWACPDLILAASTVATVLIENVLEHTSSRPILVLEAFDGCVTVAVSDQCPTPAALHESSGSGAHTVSGLAIVATLSRSWGSIPTANGKTVWTVLGPESRL</sequence>
<evidence type="ECO:0000259" key="2">
    <source>
        <dbReference type="PROSITE" id="PS50801"/>
    </source>
</evidence>
<dbReference type="STRING" id="350058.Mvan_3207"/>
<feature type="domain" description="STAS" evidence="2">
    <location>
        <begin position="38"/>
        <end position="148"/>
    </location>
</feature>
<name>A1TA08_MYCVP</name>
<evidence type="ECO:0000313" key="4">
    <source>
        <dbReference type="Proteomes" id="UP000009159"/>
    </source>
</evidence>
<gene>
    <name evidence="3" type="ordered locus">Mvan_3207</name>
</gene>
<dbReference type="SUPFAM" id="SSF52091">
    <property type="entry name" value="SpoIIaa-like"/>
    <property type="match status" value="1"/>
</dbReference>
<dbReference type="InterPro" id="IPR050267">
    <property type="entry name" value="Anti-sigma-factor_SerPK"/>
</dbReference>
<dbReference type="InterPro" id="IPR002645">
    <property type="entry name" value="STAS_dom"/>
</dbReference>
<feature type="compositionally biased region" description="Basic residues" evidence="1">
    <location>
        <begin position="1"/>
        <end position="12"/>
    </location>
</feature>
<dbReference type="AlphaFoldDB" id="A1TA08"/>
<proteinExistence type="predicted"/>
<accession>A1TA08</accession>
<dbReference type="InterPro" id="IPR036890">
    <property type="entry name" value="HATPase_C_sf"/>
</dbReference>
<dbReference type="eggNOG" id="COG1366">
    <property type="taxonomic scope" value="Bacteria"/>
</dbReference>
<dbReference type="CDD" id="cd16936">
    <property type="entry name" value="HATPase_RsbW-like"/>
    <property type="match status" value="1"/>
</dbReference>
<dbReference type="InterPro" id="IPR036513">
    <property type="entry name" value="STAS_dom_sf"/>
</dbReference>
<evidence type="ECO:0000313" key="3">
    <source>
        <dbReference type="EMBL" id="ABM14008.1"/>
    </source>
</evidence>
<dbReference type="Gene3D" id="3.30.565.10">
    <property type="entry name" value="Histidine kinase-like ATPase, C-terminal domain"/>
    <property type="match status" value="1"/>
</dbReference>
<dbReference type="CDD" id="cd07043">
    <property type="entry name" value="STAS_anti-anti-sigma_factors"/>
    <property type="match status" value="1"/>
</dbReference>
<reference evidence="3" key="1">
    <citation type="submission" date="2006-12" db="EMBL/GenBank/DDBJ databases">
        <title>Complete sequence of Mycobacterium vanbaalenii PYR-1.</title>
        <authorList>
            <consortium name="US DOE Joint Genome Institute"/>
            <person name="Copeland A."/>
            <person name="Lucas S."/>
            <person name="Lapidus A."/>
            <person name="Barry K."/>
            <person name="Detter J.C."/>
            <person name="Glavina del Rio T."/>
            <person name="Hammon N."/>
            <person name="Israni S."/>
            <person name="Dalin E."/>
            <person name="Tice H."/>
            <person name="Pitluck S."/>
            <person name="Singan V."/>
            <person name="Schmutz J."/>
            <person name="Larimer F."/>
            <person name="Land M."/>
            <person name="Hauser L."/>
            <person name="Kyrpides N."/>
            <person name="Anderson I.J."/>
            <person name="Miller C."/>
            <person name="Richardson P."/>
        </authorList>
    </citation>
    <scope>NUCLEOTIDE SEQUENCE [LARGE SCALE GENOMIC DNA]</scope>
    <source>
        <strain evidence="3">PYR-1</strain>
    </source>
</reference>
<protein>
    <submittedName>
        <fullName evidence="3">Anti-sigma-factor antagonist</fullName>
    </submittedName>
</protein>
<dbReference type="HOGENOM" id="CLU_087828_0_0_11"/>
<dbReference type="EMBL" id="CP000511">
    <property type="protein sequence ID" value="ABM14008.1"/>
    <property type="molecule type" value="Genomic_DNA"/>
</dbReference>
<organism evidence="3 4">
    <name type="scientific">Mycolicibacterium vanbaalenii (strain DSM 7251 / JCM 13017 / BCRC 16820 / KCTC 9966 / NRRL B-24157 / PYR-1)</name>
    <name type="common">Mycobacterium vanbaalenii</name>
    <dbReference type="NCBI Taxonomy" id="350058"/>
    <lineage>
        <taxon>Bacteria</taxon>
        <taxon>Bacillati</taxon>
        <taxon>Actinomycetota</taxon>
        <taxon>Actinomycetes</taxon>
        <taxon>Mycobacteriales</taxon>
        <taxon>Mycobacteriaceae</taxon>
        <taxon>Mycolicibacterium</taxon>
    </lineage>
</organism>
<keyword evidence="4" id="KW-1185">Reference proteome</keyword>
<feature type="region of interest" description="Disordered" evidence="1">
    <location>
        <begin position="1"/>
        <end position="30"/>
    </location>
</feature>
<dbReference type="PANTHER" id="PTHR35526">
    <property type="entry name" value="ANTI-SIGMA-F FACTOR RSBW-RELATED"/>
    <property type="match status" value="1"/>
</dbReference>
<dbReference type="PROSITE" id="PS50801">
    <property type="entry name" value="STAS"/>
    <property type="match status" value="1"/>
</dbReference>
<dbReference type="PANTHER" id="PTHR35526:SF3">
    <property type="entry name" value="ANTI-SIGMA-F FACTOR RSBW"/>
    <property type="match status" value="1"/>
</dbReference>
<dbReference type="Gene3D" id="3.30.750.24">
    <property type="entry name" value="STAS domain"/>
    <property type="match status" value="1"/>
</dbReference>
<dbReference type="Pfam" id="PF01740">
    <property type="entry name" value="STAS"/>
    <property type="match status" value="1"/>
</dbReference>